<organism evidence="2 5">
    <name type="scientific">Antrihabitans spumae</name>
    <dbReference type="NCBI Taxonomy" id="3373370"/>
    <lineage>
        <taxon>Bacteria</taxon>
        <taxon>Bacillati</taxon>
        <taxon>Actinomycetota</taxon>
        <taxon>Actinomycetes</taxon>
        <taxon>Mycobacteriales</taxon>
        <taxon>Nocardiaceae</taxon>
        <taxon>Antrihabitans</taxon>
    </lineage>
</organism>
<dbReference type="RefSeq" id="WP_395124268.1">
    <property type="nucleotide sequence ID" value="NZ_JBIMSN010000126.1"/>
</dbReference>
<feature type="compositionally biased region" description="Polar residues" evidence="1">
    <location>
        <begin position="190"/>
        <end position="199"/>
    </location>
</feature>
<dbReference type="EMBL" id="JBIMSP010000012">
    <property type="protein sequence ID" value="MFH5242259.1"/>
    <property type="molecule type" value="Genomic_DNA"/>
</dbReference>
<comment type="caution">
    <text evidence="2">The sequence shown here is derived from an EMBL/GenBank/DDBJ whole genome shotgun (WGS) entry which is preliminary data.</text>
</comment>
<dbReference type="Proteomes" id="UP001609219">
    <property type="component" value="Unassembled WGS sequence"/>
</dbReference>
<dbReference type="EMBL" id="JBIMSN010000126">
    <property type="protein sequence ID" value="MFH5231906.1"/>
    <property type="molecule type" value="Genomic_DNA"/>
</dbReference>
<evidence type="ECO:0008006" key="6">
    <source>
        <dbReference type="Google" id="ProtNLM"/>
    </source>
</evidence>
<evidence type="ECO:0000313" key="5">
    <source>
        <dbReference type="Proteomes" id="UP001609219"/>
    </source>
</evidence>
<keyword evidence="5" id="KW-1185">Reference proteome</keyword>
<evidence type="ECO:0000256" key="1">
    <source>
        <dbReference type="SAM" id="MobiDB-lite"/>
    </source>
</evidence>
<name>A0ABW7K9Y9_9NOCA</name>
<sequence length="332" mass="36581">MPHKTVPRKSSQNGRRPKMATNKIGVIQESIWRDKDFRALSRDAQCTYLELISQSVIDRAGVQPLQVTKWAKGCNSITVEDIWRDLKELQAARFVFFDDDTEELFVRSYMRTCEVWKVPNTLKSALRAATVVASEMLRHEVAVELRKLRRADATATANEIDPGDGFAYPSATHSEPIPNPSVTHPEGFNPSGTLSEPTGTGTGMGTSLVPEIESLGRGASASEAKVADKAPAPRCSKHLENPTTEPCRACGNSRRLLDEWNAATLQAKRQELGSRRAAIDACELCDENAIRHEPTSLKEFDLPAVRCDHTPMSLEAWQAFLPQVAEAVTADA</sequence>
<proteinExistence type="predicted"/>
<evidence type="ECO:0000313" key="3">
    <source>
        <dbReference type="EMBL" id="MFH5242259.1"/>
    </source>
</evidence>
<dbReference type="Proteomes" id="UP001609176">
    <property type="component" value="Unassembled WGS sequence"/>
</dbReference>
<protein>
    <recommendedName>
        <fullName evidence="6">Helix-turn-helix DNA binding domain protein</fullName>
    </recommendedName>
</protein>
<feature type="region of interest" description="Disordered" evidence="1">
    <location>
        <begin position="156"/>
        <end position="244"/>
    </location>
</feature>
<reference evidence="4 5" key="1">
    <citation type="submission" date="2024-10" db="EMBL/GenBank/DDBJ databases">
        <authorList>
            <person name="Riesco R."/>
        </authorList>
    </citation>
    <scope>NUCLEOTIDE SEQUENCE [LARGE SCALE GENOMIC DNA]</scope>
    <source>
        <strain evidence="3 4">NCIMB 15448</strain>
        <strain evidence="2 5">NCIMB 15450</strain>
    </source>
</reference>
<accession>A0ABW7K9Y9</accession>
<evidence type="ECO:0000313" key="4">
    <source>
        <dbReference type="Proteomes" id="UP001609176"/>
    </source>
</evidence>
<evidence type="ECO:0000313" key="2">
    <source>
        <dbReference type="EMBL" id="MFH5231906.1"/>
    </source>
</evidence>
<gene>
    <name evidence="3" type="ORF">ACHIPV_10230</name>
    <name evidence="2" type="ORF">ACHIRB_25535</name>
</gene>